<dbReference type="InterPro" id="IPR050846">
    <property type="entry name" value="TLCD"/>
</dbReference>
<reference evidence="8 9" key="1">
    <citation type="journal article" date="2012" name="New Phytol.">
        <title>Insight into trade-off between wood decay and parasitism from the genome of a fungal forest pathogen.</title>
        <authorList>
            <person name="Olson A."/>
            <person name="Aerts A."/>
            <person name="Asiegbu F."/>
            <person name="Belbahri L."/>
            <person name="Bouzid O."/>
            <person name="Broberg A."/>
            <person name="Canback B."/>
            <person name="Coutinho P.M."/>
            <person name="Cullen D."/>
            <person name="Dalman K."/>
            <person name="Deflorio G."/>
            <person name="van Diepen L.T."/>
            <person name="Dunand C."/>
            <person name="Duplessis S."/>
            <person name="Durling M."/>
            <person name="Gonthier P."/>
            <person name="Grimwood J."/>
            <person name="Fossdal C.G."/>
            <person name="Hansson D."/>
            <person name="Henrissat B."/>
            <person name="Hietala A."/>
            <person name="Himmelstrand K."/>
            <person name="Hoffmeister D."/>
            <person name="Hogberg N."/>
            <person name="James T.Y."/>
            <person name="Karlsson M."/>
            <person name="Kohler A."/>
            <person name="Kues U."/>
            <person name="Lee Y.H."/>
            <person name="Lin Y.C."/>
            <person name="Lind M."/>
            <person name="Lindquist E."/>
            <person name="Lombard V."/>
            <person name="Lucas S."/>
            <person name="Lunden K."/>
            <person name="Morin E."/>
            <person name="Murat C."/>
            <person name="Park J."/>
            <person name="Raffaello T."/>
            <person name="Rouze P."/>
            <person name="Salamov A."/>
            <person name="Schmutz J."/>
            <person name="Solheim H."/>
            <person name="Stahlberg J."/>
            <person name="Velez H."/>
            <person name="de Vries R.P."/>
            <person name="Wiebenga A."/>
            <person name="Woodward S."/>
            <person name="Yakovlev I."/>
            <person name="Garbelotto M."/>
            <person name="Martin F."/>
            <person name="Grigoriev I.V."/>
            <person name="Stenlid J."/>
        </authorList>
    </citation>
    <scope>NUCLEOTIDE SEQUENCE [LARGE SCALE GENOMIC DNA]</scope>
    <source>
        <strain evidence="8 9">TC 32-1</strain>
    </source>
</reference>
<evidence type="ECO:0000256" key="6">
    <source>
        <dbReference type="SAM" id="Phobius"/>
    </source>
</evidence>
<evidence type="ECO:0000313" key="9">
    <source>
        <dbReference type="Proteomes" id="UP000030671"/>
    </source>
</evidence>
<dbReference type="GO" id="GO:0055088">
    <property type="term" value="P:lipid homeostasis"/>
    <property type="evidence" value="ECO:0007669"/>
    <property type="project" value="TreeGrafter"/>
</dbReference>
<dbReference type="HOGENOM" id="CLU_034597_0_1_1"/>
<organism evidence="8 9">
    <name type="scientific">Heterobasidion irregulare (strain TC 32-1)</name>
    <dbReference type="NCBI Taxonomy" id="747525"/>
    <lineage>
        <taxon>Eukaryota</taxon>
        <taxon>Fungi</taxon>
        <taxon>Dikarya</taxon>
        <taxon>Basidiomycota</taxon>
        <taxon>Agaricomycotina</taxon>
        <taxon>Agaricomycetes</taxon>
        <taxon>Russulales</taxon>
        <taxon>Bondarzewiaceae</taxon>
        <taxon>Heterobasidion</taxon>
        <taxon>Heterobasidion annosum species complex</taxon>
    </lineage>
</organism>
<dbReference type="PANTHER" id="PTHR13439">
    <property type="entry name" value="CT120 PROTEIN"/>
    <property type="match status" value="1"/>
</dbReference>
<dbReference type="RefSeq" id="XP_009543054.1">
    <property type="nucleotide sequence ID" value="XM_009544759.1"/>
</dbReference>
<feature type="transmembrane region" description="Helical" evidence="6">
    <location>
        <begin position="26"/>
        <end position="44"/>
    </location>
</feature>
<evidence type="ECO:0000313" key="8">
    <source>
        <dbReference type="EMBL" id="ETW86299.1"/>
    </source>
</evidence>
<dbReference type="Pfam" id="PF03798">
    <property type="entry name" value="TRAM_LAG1_CLN8"/>
    <property type="match status" value="1"/>
</dbReference>
<feature type="transmembrane region" description="Helical" evidence="6">
    <location>
        <begin position="223"/>
        <end position="244"/>
    </location>
</feature>
<evidence type="ECO:0000256" key="4">
    <source>
        <dbReference type="ARBA" id="ARBA00023136"/>
    </source>
</evidence>
<dbReference type="Proteomes" id="UP000030671">
    <property type="component" value="Unassembled WGS sequence"/>
</dbReference>
<dbReference type="FunCoup" id="W4KKT6">
    <property type="interactions" value="165"/>
</dbReference>
<proteinExistence type="predicted"/>
<dbReference type="SMART" id="SM00724">
    <property type="entry name" value="TLC"/>
    <property type="match status" value="1"/>
</dbReference>
<feature type="transmembrane region" description="Helical" evidence="6">
    <location>
        <begin position="185"/>
        <end position="211"/>
    </location>
</feature>
<dbReference type="InterPro" id="IPR006634">
    <property type="entry name" value="TLC-dom"/>
</dbReference>
<keyword evidence="3 6" id="KW-1133">Transmembrane helix</keyword>
<name>W4KKT6_HETIT</name>
<dbReference type="STRING" id="747525.W4KKT6"/>
<keyword evidence="9" id="KW-1185">Reference proteome</keyword>
<dbReference type="GeneID" id="20669634"/>
<evidence type="ECO:0000256" key="5">
    <source>
        <dbReference type="PROSITE-ProRule" id="PRU00205"/>
    </source>
</evidence>
<keyword evidence="2 5" id="KW-0812">Transmembrane</keyword>
<sequence>MPFSLSGVEAIQHLSLRHLPAHADTLALSVAFFMILHSAVAPAVSRALVGKQKWAALRARARNGWCTHIVSFVHALIVVPFAARCLNSPALDQDRAFGWDDRVGTVSAIASGYFIWDALDSLINFEGVGFVVHGACVSRFDRALSQRPFLGYYGPRFLLWELSTPFLNIHWFIDKMGRTGSRLQLVNGAVLLATFASVRLVYGGIMSYRFWRTLYAVKDDIPLFLALGYGVGNIVLQVLNWFWFTKMIAALRKRFRGKGTGAKVGGKENGNGKVA</sequence>
<evidence type="ECO:0000259" key="7">
    <source>
        <dbReference type="PROSITE" id="PS50922"/>
    </source>
</evidence>
<dbReference type="KEGG" id="hir:HETIRDRAFT_309010"/>
<evidence type="ECO:0000256" key="1">
    <source>
        <dbReference type="ARBA" id="ARBA00004141"/>
    </source>
</evidence>
<protein>
    <recommendedName>
        <fullName evidence="7">TLC domain-containing protein</fullName>
    </recommendedName>
</protein>
<dbReference type="eggNOG" id="KOG4561">
    <property type="taxonomic scope" value="Eukaryota"/>
</dbReference>
<keyword evidence="4 5" id="KW-0472">Membrane</keyword>
<dbReference type="AlphaFoldDB" id="W4KKT6"/>
<dbReference type="PANTHER" id="PTHR13439:SF0">
    <property type="entry name" value="TOPOISOMERASE I DAMAGE AFFECTED PROTEIN 4"/>
    <property type="match status" value="1"/>
</dbReference>
<dbReference type="OrthoDB" id="10266980at2759"/>
<accession>W4KKT6</accession>
<dbReference type="GO" id="GO:0016020">
    <property type="term" value="C:membrane"/>
    <property type="evidence" value="ECO:0007669"/>
    <property type="project" value="UniProtKB-SubCell"/>
</dbReference>
<dbReference type="EMBL" id="KI925455">
    <property type="protein sequence ID" value="ETW86299.1"/>
    <property type="molecule type" value="Genomic_DNA"/>
</dbReference>
<evidence type="ECO:0000256" key="2">
    <source>
        <dbReference type="ARBA" id="ARBA00022692"/>
    </source>
</evidence>
<evidence type="ECO:0000256" key="3">
    <source>
        <dbReference type="ARBA" id="ARBA00022989"/>
    </source>
</evidence>
<dbReference type="PROSITE" id="PS50922">
    <property type="entry name" value="TLC"/>
    <property type="match status" value="1"/>
</dbReference>
<gene>
    <name evidence="8" type="ORF">HETIRDRAFT_309010</name>
</gene>
<dbReference type="GO" id="GO:0005783">
    <property type="term" value="C:endoplasmic reticulum"/>
    <property type="evidence" value="ECO:0007669"/>
    <property type="project" value="TreeGrafter"/>
</dbReference>
<comment type="subcellular location">
    <subcellularLocation>
        <location evidence="1">Membrane</location>
        <topology evidence="1">Multi-pass membrane protein</topology>
    </subcellularLocation>
</comment>
<feature type="domain" description="TLC" evidence="7">
    <location>
        <begin position="60"/>
        <end position="256"/>
    </location>
</feature>
<dbReference type="InParanoid" id="W4KKT6"/>